<evidence type="ECO:0000256" key="1">
    <source>
        <dbReference type="SAM" id="MobiDB-lite"/>
    </source>
</evidence>
<reference evidence="2" key="1">
    <citation type="submission" date="2018-03" db="EMBL/GenBank/DDBJ databases">
        <authorList>
            <person name="Guldener U."/>
        </authorList>
    </citation>
    <scope>NUCLEOTIDE SEQUENCE</scope>
</reference>
<evidence type="ECO:0000313" key="2">
    <source>
        <dbReference type="EMBL" id="SPN98784.1"/>
    </source>
</evidence>
<gene>
    <name evidence="2" type="ORF">DNG_01825</name>
</gene>
<comment type="caution">
    <text evidence="2">The sequence shown here is derived from an EMBL/GenBank/DDBJ whole genome shotgun (WGS) entry which is preliminary data.</text>
</comment>
<dbReference type="AlphaFoldDB" id="A0AAE8SSM0"/>
<feature type="region of interest" description="Disordered" evidence="1">
    <location>
        <begin position="1"/>
        <end position="29"/>
    </location>
</feature>
<protein>
    <submittedName>
        <fullName evidence="2">Uncharacterized protein</fullName>
    </submittedName>
</protein>
<accession>A0AAE8SSM0</accession>
<keyword evidence="3" id="KW-1185">Reference proteome</keyword>
<organism evidence="2 3">
    <name type="scientific">Cephalotrichum gorgonifer</name>
    <dbReference type="NCBI Taxonomy" id="2041049"/>
    <lineage>
        <taxon>Eukaryota</taxon>
        <taxon>Fungi</taxon>
        <taxon>Dikarya</taxon>
        <taxon>Ascomycota</taxon>
        <taxon>Pezizomycotina</taxon>
        <taxon>Sordariomycetes</taxon>
        <taxon>Hypocreomycetidae</taxon>
        <taxon>Microascales</taxon>
        <taxon>Microascaceae</taxon>
        <taxon>Cephalotrichum</taxon>
    </lineage>
</organism>
<dbReference type="EMBL" id="ONZQ02000002">
    <property type="protein sequence ID" value="SPN98784.1"/>
    <property type="molecule type" value="Genomic_DNA"/>
</dbReference>
<dbReference type="Proteomes" id="UP001187682">
    <property type="component" value="Unassembled WGS sequence"/>
</dbReference>
<evidence type="ECO:0000313" key="3">
    <source>
        <dbReference type="Proteomes" id="UP001187682"/>
    </source>
</evidence>
<proteinExistence type="predicted"/>
<sequence length="218" mass="24196">MSGHQQLEPTRNLAHAPEQNATSAPGPFPLPLWKQMKREPRLATVSQLRGLISWANQGVEEMRDSSPSCSPGTLYEAPGPTMAYIGVEEMARSLCEPLPVLIDCIDPVCNCKLPYSLTPFPYSMRDYVLDNPDIVTIGGLRGVIAWAADGLAVLGTERKEDEWRDLGFNDEYWKWDWDEVYGVTARKYPMGQWSDLLVDEMGEVGSGSLARESVATTS</sequence>
<name>A0AAE8SSM0_9PEZI</name>